<dbReference type="PANTHER" id="PTHR45903:SF1">
    <property type="entry name" value="GLUTAMATE-RICH WD REPEAT-CONTAINING PROTEIN 1"/>
    <property type="match status" value="1"/>
</dbReference>
<dbReference type="PROSITE" id="PS50294">
    <property type="entry name" value="WD_REPEATS_REGION"/>
    <property type="match status" value="3"/>
</dbReference>
<evidence type="ECO:0000313" key="7">
    <source>
        <dbReference type="Proteomes" id="UP001176517"/>
    </source>
</evidence>
<organism evidence="6 7">
    <name type="scientific">Tilletia horrida</name>
    <dbReference type="NCBI Taxonomy" id="155126"/>
    <lineage>
        <taxon>Eukaryota</taxon>
        <taxon>Fungi</taxon>
        <taxon>Dikarya</taxon>
        <taxon>Basidiomycota</taxon>
        <taxon>Ustilaginomycotina</taxon>
        <taxon>Exobasidiomycetes</taxon>
        <taxon>Tilletiales</taxon>
        <taxon>Tilletiaceae</taxon>
        <taxon>Tilletia</taxon>
    </lineage>
</organism>
<evidence type="ECO:0000313" key="6">
    <source>
        <dbReference type="EMBL" id="KAK0557295.1"/>
    </source>
</evidence>
<sequence length="588" mass="63328">MPATTKTVAAPSPVTRKRGAEEDSTTTTQQSPAQRNGKQKQQAQDDNEDEGMGEFEDEFEDEIVMDDDDGGEVVYASDDDDDDDADPDADGDEAMIDGVPVSNKVTELNDDDDEDAEEQEAQVFIPGTHTLEDGQTLEPDQSAYEMLHRLNVTWPCLSFDILADHLGSERRRFPHTAYFVAGTQADMASKNEIMVMKASSMFRTQKDGADSEDEDDDDANSDDLDDDAILEYRSIPHTGGINRIRAALTSTPSSSALEPCLDPYPVAVWSELGKVGIYDVRPFFNALDRPAGAQALMGQDKKKAERPMFTVEAHRGVEGYAMDWAGIVGGGSSAGGGAGSGTSAGSRTGSLRLLSGDLHSKIYLTTATQTGFTTSPTAFNSHTSSVEDLQWSPAESTVFASCSADRSIRIWDVRVKSRKSVLAVEAAHEQDVNVISWNRLTDYLLLSGGDEGGLNVWDLRSMASAKPASGKAASAPAAAPTPVASFQWHTAPISSVEWHPSEDSVFAASGRDDQVTLWDLSVEHDDEEDATAGGGKVKGPGGKDVPDQLLFCHHGASEIKEVHWHQQIPGMLMSTSADGFHLFKTISV</sequence>
<dbReference type="AlphaFoldDB" id="A0AAN6GUL2"/>
<dbReference type="SUPFAM" id="SSF50978">
    <property type="entry name" value="WD40 repeat-like"/>
    <property type="match status" value="1"/>
</dbReference>
<feature type="repeat" description="WD" evidence="3">
    <location>
        <begin position="425"/>
        <end position="467"/>
    </location>
</feature>
<dbReference type="Pfam" id="PF00400">
    <property type="entry name" value="WD40"/>
    <property type="match status" value="3"/>
</dbReference>
<feature type="region of interest" description="Disordered" evidence="4">
    <location>
        <begin position="523"/>
        <end position="542"/>
    </location>
</feature>
<feature type="compositionally biased region" description="Acidic residues" evidence="4">
    <location>
        <begin position="45"/>
        <end position="95"/>
    </location>
</feature>
<feature type="repeat" description="WD" evidence="3">
    <location>
        <begin position="486"/>
        <end position="521"/>
    </location>
</feature>
<evidence type="ECO:0000256" key="4">
    <source>
        <dbReference type="SAM" id="MobiDB-lite"/>
    </source>
</evidence>
<dbReference type="InterPro" id="IPR036322">
    <property type="entry name" value="WD40_repeat_dom_sf"/>
</dbReference>
<keyword evidence="1 3" id="KW-0853">WD repeat</keyword>
<feature type="compositionally biased region" description="Polar residues" evidence="4">
    <location>
        <begin position="25"/>
        <end position="44"/>
    </location>
</feature>
<dbReference type="GO" id="GO:0005730">
    <property type="term" value="C:nucleolus"/>
    <property type="evidence" value="ECO:0007669"/>
    <property type="project" value="TreeGrafter"/>
</dbReference>
<dbReference type="Pfam" id="PF12265">
    <property type="entry name" value="CAF1C_H4-bd"/>
    <property type="match status" value="1"/>
</dbReference>
<dbReference type="EMBL" id="JAPDMZ010000006">
    <property type="protein sequence ID" value="KAK0557295.1"/>
    <property type="molecule type" value="Genomic_DNA"/>
</dbReference>
<feature type="compositionally biased region" description="Gly residues" evidence="4">
    <location>
        <begin position="532"/>
        <end position="542"/>
    </location>
</feature>
<dbReference type="InterPro" id="IPR051972">
    <property type="entry name" value="Glutamate-rich_WD_repeat"/>
</dbReference>
<dbReference type="SMART" id="SM00320">
    <property type="entry name" value="WD40"/>
    <property type="match status" value="4"/>
</dbReference>
<dbReference type="Proteomes" id="UP001176517">
    <property type="component" value="Unassembled WGS sequence"/>
</dbReference>
<proteinExistence type="predicted"/>
<feature type="compositionally biased region" description="Acidic residues" evidence="4">
    <location>
        <begin position="210"/>
        <end position="225"/>
    </location>
</feature>
<feature type="region of interest" description="Disordered" evidence="4">
    <location>
        <begin position="1"/>
        <end position="116"/>
    </location>
</feature>
<feature type="domain" description="Histone-binding protein RBBP4-like N-terminal" evidence="5">
    <location>
        <begin position="136"/>
        <end position="200"/>
    </location>
</feature>
<evidence type="ECO:0000259" key="5">
    <source>
        <dbReference type="Pfam" id="PF12265"/>
    </source>
</evidence>
<gene>
    <name evidence="6" type="primary">rrb1</name>
    <name evidence="6" type="ORF">OC846_000514</name>
</gene>
<evidence type="ECO:0000256" key="3">
    <source>
        <dbReference type="PROSITE-ProRule" id="PRU00221"/>
    </source>
</evidence>
<dbReference type="InterPro" id="IPR001680">
    <property type="entry name" value="WD40_rpt"/>
</dbReference>
<name>A0AAN6GUL2_9BASI</name>
<dbReference type="InterPro" id="IPR022052">
    <property type="entry name" value="Histone-bd_RBBP4-like_N"/>
</dbReference>
<dbReference type="Gene3D" id="2.130.10.10">
    <property type="entry name" value="YVTN repeat-like/Quinoprotein amine dehydrogenase"/>
    <property type="match status" value="1"/>
</dbReference>
<accession>A0AAN6GUL2</accession>
<dbReference type="InterPro" id="IPR015943">
    <property type="entry name" value="WD40/YVTN_repeat-like_dom_sf"/>
</dbReference>
<protein>
    <submittedName>
        <fullName evidence="6">Ribosome assembly protein rrb1</fullName>
    </submittedName>
</protein>
<dbReference type="PROSITE" id="PS50082">
    <property type="entry name" value="WD_REPEATS_2"/>
    <property type="match status" value="3"/>
</dbReference>
<feature type="region of interest" description="Disordered" evidence="4">
    <location>
        <begin position="204"/>
        <end position="225"/>
    </location>
</feature>
<feature type="repeat" description="WD" evidence="3">
    <location>
        <begin position="379"/>
        <end position="421"/>
    </location>
</feature>
<keyword evidence="2" id="KW-0677">Repeat</keyword>
<dbReference type="GO" id="GO:0042254">
    <property type="term" value="P:ribosome biogenesis"/>
    <property type="evidence" value="ECO:0007669"/>
    <property type="project" value="TreeGrafter"/>
</dbReference>
<keyword evidence="7" id="KW-1185">Reference proteome</keyword>
<dbReference type="PANTHER" id="PTHR45903">
    <property type="entry name" value="GLUTAMATE-RICH WD REPEAT-CONTAINING PROTEIN 1"/>
    <property type="match status" value="1"/>
</dbReference>
<comment type="caution">
    <text evidence="6">The sequence shown here is derived from an EMBL/GenBank/DDBJ whole genome shotgun (WGS) entry which is preliminary data.</text>
</comment>
<reference evidence="6" key="1">
    <citation type="journal article" date="2023" name="PhytoFront">
        <title>Draft Genome Resources of Seven Strains of Tilletia horrida, Causal Agent of Kernel Smut of Rice.</title>
        <authorList>
            <person name="Khanal S."/>
            <person name="Antony Babu S."/>
            <person name="Zhou X.G."/>
        </authorList>
    </citation>
    <scope>NUCLEOTIDE SEQUENCE</scope>
    <source>
        <strain evidence="6">TX6</strain>
    </source>
</reference>
<evidence type="ECO:0000256" key="2">
    <source>
        <dbReference type="ARBA" id="ARBA00022737"/>
    </source>
</evidence>
<evidence type="ECO:0000256" key="1">
    <source>
        <dbReference type="ARBA" id="ARBA00022574"/>
    </source>
</evidence>